<dbReference type="AlphaFoldDB" id="A0A4R0K4S8"/>
<dbReference type="Gene3D" id="3.40.50.150">
    <property type="entry name" value="Vaccinia Virus protein VP39"/>
    <property type="match status" value="1"/>
</dbReference>
<dbReference type="Pfam" id="PF13649">
    <property type="entry name" value="Methyltransf_25"/>
    <property type="match status" value="1"/>
</dbReference>
<dbReference type="InterPro" id="IPR029063">
    <property type="entry name" value="SAM-dependent_MTases_sf"/>
</dbReference>
<dbReference type="InterPro" id="IPR041698">
    <property type="entry name" value="Methyltransf_25"/>
</dbReference>
<dbReference type="SUPFAM" id="SSF53335">
    <property type="entry name" value="S-adenosyl-L-methionine-dependent methyltransferases"/>
    <property type="match status" value="1"/>
</dbReference>
<sequence length="192" mass="21006">MPDITDWAPYIAFTSGNAPRPLHQAALAYFTEPGTAVDLGCGAGNETLDLLDRGWQVHAVDSSPAALAEVSRRAGDRPGLTLERSDLWDARPPVGDLVHAGFSLFFAPPERFAETWAVVTRSVRPGGIFAGQLLGVRDDWARQPKISAQDDAEVRALLDGWSVERLDEVENDGQALNGPKHWHLYDVLARRV</sequence>
<feature type="domain" description="Methyltransferase" evidence="1">
    <location>
        <begin position="37"/>
        <end position="127"/>
    </location>
</feature>
<keyword evidence="3" id="KW-1185">Reference proteome</keyword>
<dbReference type="GO" id="GO:0032259">
    <property type="term" value="P:methylation"/>
    <property type="evidence" value="ECO:0007669"/>
    <property type="project" value="UniProtKB-KW"/>
</dbReference>
<evidence type="ECO:0000313" key="2">
    <source>
        <dbReference type="EMBL" id="TCC52818.1"/>
    </source>
</evidence>
<evidence type="ECO:0000313" key="3">
    <source>
        <dbReference type="Proteomes" id="UP000293342"/>
    </source>
</evidence>
<name>A0A4R0K4S8_9ACTN</name>
<dbReference type="EMBL" id="SJKD01000001">
    <property type="protein sequence ID" value="TCC52818.1"/>
    <property type="molecule type" value="Genomic_DNA"/>
</dbReference>
<reference evidence="2 3" key="1">
    <citation type="submission" date="2019-02" db="EMBL/GenBank/DDBJ databases">
        <title>Kribbella capetownensis sp. nov. and Kribbella speibonae sp. nov., isolated from soil.</title>
        <authorList>
            <person name="Curtis S.M."/>
            <person name="Norton I."/>
            <person name="Everest G.J."/>
            <person name="Meyers P.R."/>
        </authorList>
    </citation>
    <scope>NUCLEOTIDE SEQUENCE [LARGE SCALE GENOMIC DNA]</scope>
    <source>
        <strain evidence="2 3">YM53</strain>
    </source>
</reference>
<protein>
    <submittedName>
        <fullName evidence="2">Class I SAM-dependent methyltransferase</fullName>
    </submittedName>
</protein>
<dbReference type="Proteomes" id="UP000293342">
    <property type="component" value="Unassembled WGS sequence"/>
</dbReference>
<evidence type="ECO:0000259" key="1">
    <source>
        <dbReference type="Pfam" id="PF13649"/>
    </source>
</evidence>
<keyword evidence="2" id="KW-0489">Methyltransferase</keyword>
<dbReference type="GO" id="GO:0008168">
    <property type="term" value="F:methyltransferase activity"/>
    <property type="evidence" value="ECO:0007669"/>
    <property type="project" value="UniProtKB-KW"/>
</dbReference>
<dbReference type="RefSeq" id="WP_131511550.1">
    <property type="nucleotide sequence ID" value="NZ_SJKD01000001.1"/>
</dbReference>
<accession>A0A4R0K4S8</accession>
<dbReference type="OrthoDB" id="3376896at2"/>
<organism evidence="2 3">
    <name type="scientific">Kribbella capetownensis</name>
    <dbReference type="NCBI Taxonomy" id="1572659"/>
    <lineage>
        <taxon>Bacteria</taxon>
        <taxon>Bacillati</taxon>
        <taxon>Actinomycetota</taxon>
        <taxon>Actinomycetes</taxon>
        <taxon>Propionibacteriales</taxon>
        <taxon>Kribbellaceae</taxon>
        <taxon>Kribbella</taxon>
    </lineage>
</organism>
<dbReference type="CDD" id="cd02440">
    <property type="entry name" value="AdoMet_MTases"/>
    <property type="match status" value="1"/>
</dbReference>
<proteinExistence type="predicted"/>
<keyword evidence="2" id="KW-0808">Transferase</keyword>
<comment type="caution">
    <text evidence="2">The sequence shown here is derived from an EMBL/GenBank/DDBJ whole genome shotgun (WGS) entry which is preliminary data.</text>
</comment>
<gene>
    <name evidence="2" type="ORF">E0H75_03460</name>
</gene>